<dbReference type="GeneID" id="98315358"/>
<proteinExistence type="predicted"/>
<dbReference type="AlphaFoldDB" id="A0A0R2EF30"/>
<dbReference type="RefSeq" id="WP_010077906.1">
    <property type="nucleotide sequence ID" value="NZ_AYYH01000003.1"/>
</dbReference>
<dbReference type="PANTHER" id="PTHR40056:SF1">
    <property type="entry name" value="DUF1836 DOMAIN-CONTAINING PROTEIN"/>
    <property type="match status" value="1"/>
</dbReference>
<dbReference type="PANTHER" id="PTHR40056">
    <property type="entry name" value="HYPOTHETICAL CYTOSOLIC PROTEIN"/>
    <property type="match status" value="1"/>
</dbReference>
<name>A0A0R2EF30_9LACO</name>
<evidence type="ECO:0000313" key="2">
    <source>
        <dbReference type="Proteomes" id="UP000050898"/>
    </source>
</evidence>
<organism evidence="1 2">
    <name type="scientific">Liquorilactobacillus mali KCTC 3596 = DSM 20444</name>
    <dbReference type="NCBI Taxonomy" id="1046596"/>
    <lineage>
        <taxon>Bacteria</taxon>
        <taxon>Bacillati</taxon>
        <taxon>Bacillota</taxon>
        <taxon>Bacilli</taxon>
        <taxon>Lactobacillales</taxon>
        <taxon>Lactobacillaceae</taxon>
        <taxon>Liquorilactobacillus</taxon>
    </lineage>
</organism>
<dbReference type="InterPro" id="IPR014975">
    <property type="entry name" value="DUF1836"/>
</dbReference>
<dbReference type="EMBL" id="AYYH01000003">
    <property type="protein sequence ID" value="KRN11196.1"/>
    <property type="molecule type" value="Genomic_DNA"/>
</dbReference>
<reference evidence="1 2" key="1">
    <citation type="journal article" date="2015" name="Genome Announc.">
        <title>Expanding the biotechnology potential of lactobacilli through comparative genomics of 213 strains and associated genera.</title>
        <authorList>
            <person name="Sun Z."/>
            <person name="Harris H.M."/>
            <person name="McCann A."/>
            <person name="Guo C."/>
            <person name="Argimon S."/>
            <person name="Zhang W."/>
            <person name="Yang X."/>
            <person name="Jeffery I.B."/>
            <person name="Cooney J.C."/>
            <person name="Kagawa T.F."/>
            <person name="Liu W."/>
            <person name="Song Y."/>
            <person name="Salvetti E."/>
            <person name="Wrobel A."/>
            <person name="Rasinkangas P."/>
            <person name="Parkhill J."/>
            <person name="Rea M.C."/>
            <person name="O'Sullivan O."/>
            <person name="Ritari J."/>
            <person name="Douillard F.P."/>
            <person name="Paul Ross R."/>
            <person name="Yang R."/>
            <person name="Briner A.E."/>
            <person name="Felis G.E."/>
            <person name="de Vos W.M."/>
            <person name="Barrangou R."/>
            <person name="Klaenhammer T.R."/>
            <person name="Caufield P.W."/>
            <person name="Cui Y."/>
            <person name="Zhang H."/>
            <person name="O'Toole P.W."/>
        </authorList>
    </citation>
    <scope>NUCLEOTIDE SEQUENCE [LARGE SCALE GENOMIC DNA]</scope>
    <source>
        <strain evidence="1 2">DSM 20444</strain>
    </source>
</reference>
<dbReference type="Proteomes" id="UP000050898">
    <property type="component" value="Unassembled WGS sequence"/>
</dbReference>
<keyword evidence="2" id="KW-1185">Reference proteome</keyword>
<dbReference type="PATRIC" id="fig|1046596.6.peg.1278"/>
<comment type="caution">
    <text evidence="1">The sequence shown here is derived from an EMBL/GenBank/DDBJ whole genome shotgun (WGS) entry which is preliminary data.</text>
</comment>
<evidence type="ECO:0008006" key="3">
    <source>
        <dbReference type="Google" id="ProtNLM"/>
    </source>
</evidence>
<protein>
    <recommendedName>
        <fullName evidence="3">BS ykrK family protein</fullName>
    </recommendedName>
</protein>
<sequence>MDKGRPQLPLWKELPLIDLHLDQLITLTNNYLQPITGELITKTMLHNYFKAQIMIAPHKKKYQRVHLAGTIIIGLMKPVFSLTEIKLTLDAINNQKPSIQSNYDAFVLLFNTHNETANKQEQLMVQKSMLQTDLLTLQCNAVQTISYWLMTKQNLRELRDITQ</sequence>
<dbReference type="OrthoDB" id="3191472at2"/>
<dbReference type="Pfam" id="PF08876">
    <property type="entry name" value="DUF1836"/>
    <property type="match status" value="1"/>
</dbReference>
<accession>A0A0R2EF30</accession>
<evidence type="ECO:0000313" key="1">
    <source>
        <dbReference type="EMBL" id="KRN11196.1"/>
    </source>
</evidence>
<gene>
    <name evidence="1" type="ORF">FD00_GL001194</name>
</gene>